<dbReference type="Proteomes" id="UP001370758">
    <property type="component" value="Unassembled WGS sequence"/>
</dbReference>
<name>A0AAV9W0K8_9PEZI</name>
<comment type="caution">
    <text evidence="2">The sequence shown here is derived from an EMBL/GenBank/DDBJ whole genome shotgun (WGS) entry which is preliminary data.</text>
</comment>
<sequence>MSDITPLPKIPKYTRASLKSQSQNITNNLVHAQFKVDYFNKRTGNWRTIQFASVTYVLRDGCTNALERHLHLLEPRFSNFKHQSLLAIEAIYNDVFTIIQNDTWNEAIKSTAYDMLKATEFPEDPHQDKWLFFWIMSQVRHKLNRRGKAKGVEAEAEASTEGQKLEQAWDPERQAEKEFEDLDEQRKRHSKAPYLPLISNIIHEKDEFPTRQPSFYEESGCYQ</sequence>
<keyword evidence="3" id="KW-1185">Reference proteome</keyword>
<feature type="region of interest" description="Disordered" evidence="1">
    <location>
        <begin position="150"/>
        <end position="191"/>
    </location>
</feature>
<evidence type="ECO:0000313" key="2">
    <source>
        <dbReference type="EMBL" id="KAK6500024.1"/>
    </source>
</evidence>
<proteinExistence type="predicted"/>
<reference evidence="2 3" key="1">
    <citation type="submission" date="2023-08" db="EMBL/GenBank/DDBJ databases">
        <authorList>
            <person name="Palmer J.M."/>
        </authorList>
    </citation>
    <scope>NUCLEOTIDE SEQUENCE [LARGE SCALE GENOMIC DNA]</scope>
    <source>
        <strain evidence="2 3">TWF481</strain>
    </source>
</reference>
<accession>A0AAV9W0K8</accession>
<gene>
    <name evidence="2" type="ORF">TWF481_010383</name>
</gene>
<organism evidence="2 3">
    <name type="scientific">Arthrobotrys musiformis</name>
    <dbReference type="NCBI Taxonomy" id="47236"/>
    <lineage>
        <taxon>Eukaryota</taxon>
        <taxon>Fungi</taxon>
        <taxon>Dikarya</taxon>
        <taxon>Ascomycota</taxon>
        <taxon>Pezizomycotina</taxon>
        <taxon>Orbiliomycetes</taxon>
        <taxon>Orbiliales</taxon>
        <taxon>Orbiliaceae</taxon>
        <taxon>Arthrobotrys</taxon>
    </lineage>
</organism>
<evidence type="ECO:0000313" key="3">
    <source>
        <dbReference type="Proteomes" id="UP001370758"/>
    </source>
</evidence>
<protein>
    <submittedName>
        <fullName evidence="2">Uncharacterized protein</fullName>
    </submittedName>
</protein>
<dbReference type="EMBL" id="JAVHJL010000007">
    <property type="protein sequence ID" value="KAK6500024.1"/>
    <property type="molecule type" value="Genomic_DNA"/>
</dbReference>
<dbReference type="AlphaFoldDB" id="A0AAV9W0K8"/>
<evidence type="ECO:0000256" key="1">
    <source>
        <dbReference type="SAM" id="MobiDB-lite"/>
    </source>
</evidence>